<dbReference type="OMA" id="NCPTNIH"/>
<feature type="domain" description="Lipase" evidence="10">
    <location>
        <begin position="36"/>
        <end position="321"/>
    </location>
</feature>
<dbReference type="SMR" id="A0A7M7G4N6"/>
<proteinExistence type="inferred from homology"/>
<keyword evidence="12" id="KW-1185">Reference proteome</keyword>
<dbReference type="Proteomes" id="UP000002358">
    <property type="component" value="Chromosome 4"/>
</dbReference>
<feature type="chain" id="PRO_5029627902" description="phospholipase A1" evidence="9">
    <location>
        <begin position="26"/>
        <end position="333"/>
    </location>
</feature>
<dbReference type="EC" id="3.1.1.32" evidence="4"/>
<dbReference type="PANTHER" id="PTHR11610">
    <property type="entry name" value="LIPASE"/>
    <property type="match status" value="1"/>
</dbReference>
<evidence type="ECO:0000256" key="2">
    <source>
        <dbReference type="ARBA" id="ARBA00004613"/>
    </source>
</evidence>
<reference evidence="11" key="1">
    <citation type="submission" date="2021-01" db="UniProtKB">
        <authorList>
            <consortium name="EnsemblMetazoa"/>
        </authorList>
    </citation>
    <scope>IDENTIFICATION</scope>
</reference>
<evidence type="ECO:0000256" key="8">
    <source>
        <dbReference type="RuleBase" id="RU004262"/>
    </source>
</evidence>
<dbReference type="GO" id="GO:0016042">
    <property type="term" value="P:lipid catabolic process"/>
    <property type="evidence" value="ECO:0007669"/>
    <property type="project" value="TreeGrafter"/>
</dbReference>
<evidence type="ECO:0000256" key="6">
    <source>
        <dbReference type="ARBA" id="ARBA00022801"/>
    </source>
</evidence>
<dbReference type="InterPro" id="IPR000734">
    <property type="entry name" value="TAG_lipase"/>
</dbReference>
<evidence type="ECO:0000256" key="7">
    <source>
        <dbReference type="ARBA" id="ARBA00023157"/>
    </source>
</evidence>
<organism evidence="11 12">
    <name type="scientific">Nasonia vitripennis</name>
    <name type="common">Parasitic wasp</name>
    <dbReference type="NCBI Taxonomy" id="7425"/>
    <lineage>
        <taxon>Eukaryota</taxon>
        <taxon>Metazoa</taxon>
        <taxon>Ecdysozoa</taxon>
        <taxon>Arthropoda</taxon>
        <taxon>Hexapoda</taxon>
        <taxon>Insecta</taxon>
        <taxon>Pterygota</taxon>
        <taxon>Neoptera</taxon>
        <taxon>Endopterygota</taxon>
        <taxon>Hymenoptera</taxon>
        <taxon>Apocrita</taxon>
        <taxon>Proctotrupomorpha</taxon>
        <taxon>Chalcidoidea</taxon>
        <taxon>Pteromalidae</taxon>
        <taxon>Pteromalinae</taxon>
        <taxon>Nasonia</taxon>
    </lineage>
</organism>
<evidence type="ECO:0000256" key="3">
    <source>
        <dbReference type="ARBA" id="ARBA00010701"/>
    </source>
</evidence>
<keyword evidence="7" id="KW-1015">Disulfide bond</keyword>
<evidence type="ECO:0000313" key="12">
    <source>
        <dbReference type="Proteomes" id="UP000002358"/>
    </source>
</evidence>
<dbReference type="AlphaFoldDB" id="A0A7M7G4N6"/>
<dbReference type="InterPro" id="IPR029058">
    <property type="entry name" value="AB_hydrolase_fold"/>
</dbReference>
<sequence length="333" mass="36817">MHKRACLFWICVGVFLSSSLCLCDALLFDQLDALLNSERLSDEMEKIRMIHYKRSSNEDVEALNYSLAQSEELMENIDSQKPYVLYIHGYEEHPANESIQTVVSAYIQRGTDNIVVLDWSAFAFGNYVSVAARIKDISKCTAMALGNLAAAGLNVDTLHVIGHSLGAQVAGFIDRHLDFSIPRVTGLDPANPLFYQFGAEHVDERSGQQVDIVHTDGGIYGAYEHTGSVDFYANGGIRPQPGCFLFGVPLSPRSLCSHWRSWRFYAESVINDKAFPALECGSQAMFLTGGCKENRIVYFGYSMPKNVSGKYFFTTNARSPFGKGLAGLRGTNA</sequence>
<evidence type="ECO:0000259" key="10">
    <source>
        <dbReference type="Pfam" id="PF00151"/>
    </source>
</evidence>
<dbReference type="OrthoDB" id="199913at2759"/>
<dbReference type="GO" id="GO:0017171">
    <property type="term" value="F:serine hydrolase activity"/>
    <property type="evidence" value="ECO:0007669"/>
    <property type="project" value="TreeGrafter"/>
</dbReference>
<evidence type="ECO:0000313" key="11">
    <source>
        <dbReference type="EnsemblMetazoa" id="XP_001599078"/>
    </source>
</evidence>
<dbReference type="FunCoup" id="A0A7M7G4N6">
    <property type="interactions" value="21"/>
</dbReference>
<evidence type="ECO:0000256" key="5">
    <source>
        <dbReference type="ARBA" id="ARBA00022525"/>
    </source>
</evidence>
<dbReference type="InParanoid" id="A0A7M7G4N6"/>
<evidence type="ECO:0000256" key="4">
    <source>
        <dbReference type="ARBA" id="ARBA00013179"/>
    </source>
</evidence>
<dbReference type="Pfam" id="PF00151">
    <property type="entry name" value="Lipase"/>
    <property type="match status" value="1"/>
</dbReference>
<dbReference type="InterPro" id="IPR013818">
    <property type="entry name" value="Lipase"/>
</dbReference>
<evidence type="ECO:0000256" key="9">
    <source>
        <dbReference type="SAM" id="SignalP"/>
    </source>
</evidence>
<keyword evidence="6" id="KW-0378">Hydrolase</keyword>
<comment type="catalytic activity">
    <reaction evidence="1">
        <text>a 1,2-diacyl-sn-glycero-3-phosphocholine + H2O = a 2-acyl-sn-glycero-3-phosphocholine + a fatty acid + H(+)</text>
        <dbReference type="Rhea" id="RHEA:18689"/>
        <dbReference type="ChEBI" id="CHEBI:15377"/>
        <dbReference type="ChEBI" id="CHEBI:15378"/>
        <dbReference type="ChEBI" id="CHEBI:28868"/>
        <dbReference type="ChEBI" id="CHEBI:57643"/>
        <dbReference type="ChEBI" id="CHEBI:57875"/>
        <dbReference type="EC" id="3.1.1.32"/>
    </reaction>
</comment>
<keyword evidence="5" id="KW-0964">Secreted</keyword>
<comment type="similarity">
    <text evidence="3 8">Belongs to the AB hydrolase superfamily. Lipase family.</text>
</comment>
<name>A0A7M7G4N6_NASVI</name>
<dbReference type="SUPFAM" id="SSF53474">
    <property type="entry name" value="alpha/beta-Hydrolases"/>
    <property type="match status" value="1"/>
</dbReference>
<dbReference type="PRINTS" id="PR00821">
    <property type="entry name" value="TAGLIPASE"/>
</dbReference>
<evidence type="ECO:0000256" key="1">
    <source>
        <dbReference type="ARBA" id="ARBA00000111"/>
    </source>
</evidence>
<dbReference type="KEGG" id="nvi:100114126"/>
<dbReference type="GO" id="GO:0005615">
    <property type="term" value="C:extracellular space"/>
    <property type="evidence" value="ECO:0007669"/>
    <property type="project" value="TreeGrafter"/>
</dbReference>
<comment type="subcellular location">
    <subcellularLocation>
        <location evidence="2">Secreted</location>
    </subcellularLocation>
</comment>
<dbReference type="EnsemblMetazoa" id="XM_001599028">
    <property type="protein sequence ID" value="XP_001599078"/>
    <property type="gene ID" value="LOC100114126"/>
</dbReference>
<dbReference type="GO" id="GO:0008970">
    <property type="term" value="F:phospholipase A1 activity"/>
    <property type="evidence" value="ECO:0007669"/>
    <property type="project" value="UniProtKB-EC"/>
</dbReference>
<gene>
    <name evidence="11" type="primary">100114126</name>
</gene>
<dbReference type="PANTHER" id="PTHR11610:SF37">
    <property type="entry name" value="GH01208P"/>
    <property type="match status" value="1"/>
</dbReference>
<feature type="signal peptide" evidence="9">
    <location>
        <begin position="1"/>
        <end position="25"/>
    </location>
</feature>
<protein>
    <recommendedName>
        <fullName evidence="4">phospholipase A1</fullName>
        <ecNumber evidence="4">3.1.1.32</ecNumber>
    </recommendedName>
</protein>
<dbReference type="Gene3D" id="3.40.50.1820">
    <property type="entry name" value="alpha/beta hydrolase"/>
    <property type="match status" value="1"/>
</dbReference>
<accession>A0A7M7G4N6</accession>
<keyword evidence="9" id="KW-0732">Signal</keyword>